<accession>A0ABD7V3R1</accession>
<reference evidence="2 3" key="1">
    <citation type="submission" date="2019-02" db="EMBL/GenBank/DDBJ databases">
        <authorList>
            <consortium name="Pathogen Informatics"/>
        </authorList>
    </citation>
    <scope>NUCLEOTIDE SEQUENCE [LARGE SCALE GENOMIC DNA]</scope>
    <source>
        <strain evidence="2 3">3012STDY6756503</strain>
    </source>
</reference>
<proteinExistence type="predicted"/>
<comment type="caution">
    <text evidence="2">The sequence shown here is derived from an EMBL/GenBank/DDBJ whole genome shotgun (WGS) entry which is preliminary data.</text>
</comment>
<evidence type="ECO:0000313" key="2">
    <source>
        <dbReference type="EMBL" id="VFA88930.1"/>
    </source>
</evidence>
<feature type="region of interest" description="Disordered" evidence="1">
    <location>
        <begin position="39"/>
        <end position="58"/>
    </location>
</feature>
<gene>
    <name evidence="2" type="ORF">NCTC8139_02486</name>
</gene>
<organism evidence="2 3">
    <name type="scientific">Gordonia paraffinivorans</name>
    <dbReference type="NCBI Taxonomy" id="175628"/>
    <lineage>
        <taxon>Bacteria</taxon>
        <taxon>Bacillati</taxon>
        <taxon>Actinomycetota</taxon>
        <taxon>Actinomycetes</taxon>
        <taxon>Mycobacteriales</taxon>
        <taxon>Gordoniaceae</taxon>
        <taxon>Gordonia</taxon>
    </lineage>
</organism>
<evidence type="ECO:0000256" key="1">
    <source>
        <dbReference type="SAM" id="MobiDB-lite"/>
    </source>
</evidence>
<feature type="compositionally biased region" description="Acidic residues" evidence="1">
    <location>
        <begin position="45"/>
        <end position="58"/>
    </location>
</feature>
<dbReference type="Proteomes" id="UP000360750">
    <property type="component" value="Unassembled WGS sequence"/>
</dbReference>
<evidence type="ECO:0000313" key="3">
    <source>
        <dbReference type="Proteomes" id="UP000360750"/>
    </source>
</evidence>
<feature type="region of interest" description="Disordered" evidence="1">
    <location>
        <begin position="65"/>
        <end position="122"/>
    </location>
</feature>
<name>A0ABD7V3R1_9ACTN</name>
<protein>
    <recommendedName>
        <fullName evidence="4">DUF5709 domain-containing protein</fullName>
    </recommendedName>
</protein>
<sequence>MHDDESAILASFGVDAGALPEPPSDVWEAALAAAFDPHATADPDTVPEMDDTLPDEDGLQLAADAPDDLSTVPGAGVESEAVDLGGIDDAGTDLSEDVGGAESGSVWLDDPGDDPGAGGHDL</sequence>
<dbReference type="EMBL" id="CAACYD010000006">
    <property type="protein sequence ID" value="VFA88930.1"/>
    <property type="molecule type" value="Genomic_DNA"/>
</dbReference>
<dbReference type="AlphaFoldDB" id="A0ABD7V3R1"/>
<evidence type="ECO:0008006" key="4">
    <source>
        <dbReference type="Google" id="ProtNLM"/>
    </source>
</evidence>